<feature type="compositionally biased region" description="Basic and acidic residues" evidence="8">
    <location>
        <begin position="133"/>
        <end position="144"/>
    </location>
</feature>
<feature type="region of interest" description="Disordered" evidence="8">
    <location>
        <begin position="133"/>
        <end position="158"/>
    </location>
</feature>
<dbReference type="EMBL" id="HG937693">
    <property type="protein sequence ID" value="CDP34319.1"/>
    <property type="molecule type" value="Genomic_DNA"/>
</dbReference>
<evidence type="ECO:0000259" key="10">
    <source>
        <dbReference type="PROSITE" id="PS51503"/>
    </source>
</evidence>
<dbReference type="Gene3D" id="6.10.140.1320">
    <property type="match status" value="1"/>
</dbReference>
<dbReference type="PANTHER" id="PTHR12297:SF3">
    <property type="entry name" value="HIG1 DOMAIN FAMILY MEMBER 1A"/>
    <property type="match status" value="1"/>
</dbReference>
<comment type="subcellular location">
    <subcellularLocation>
        <location evidence="1">Mitochondrion membrane</location>
    </subcellularLocation>
</comment>
<dbReference type="InterPro" id="IPR007667">
    <property type="entry name" value="Hypoxia_induced_domain"/>
</dbReference>
<evidence type="ECO:0000256" key="5">
    <source>
        <dbReference type="ARBA" id="ARBA00023128"/>
    </source>
</evidence>
<evidence type="ECO:0000256" key="8">
    <source>
        <dbReference type="SAM" id="MobiDB-lite"/>
    </source>
</evidence>
<organism evidence="11">
    <name type="scientific">Blastobotrys adeninivorans</name>
    <name type="common">Yeast</name>
    <name type="synonym">Arxula adeninivorans</name>
    <dbReference type="NCBI Taxonomy" id="409370"/>
    <lineage>
        <taxon>Eukaryota</taxon>
        <taxon>Fungi</taxon>
        <taxon>Dikarya</taxon>
        <taxon>Ascomycota</taxon>
        <taxon>Saccharomycotina</taxon>
        <taxon>Dipodascomycetes</taxon>
        <taxon>Dipodascales</taxon>
        <taxon>Trichomonascaceae</taxon>
        <taxon>Blastobotrys</taxon>
    </lineage>
</organism>
<keyword evidence="5" id="KW-0496">Mitochondrion</keyword>
<feature type="transmembrane region" description="Helical" evidence="9">
    <location>
        <begin position="28"/>
        <end position="47"/>
    </location>
</feature>
<evidence type="ECO:0000313" key="11">
    <source>
        <dbReference type="EMBL" id="CDP34319.1"/>
    </source>
</evidence>
<evidence type="ECO:0000256" key="6">
    <source>
        <dbReference type="ARBA" id="ARBA00023136"/>
    </source>
</evidence>
<reference evidence="11" key="2">
    <citation type="submission" date="2014-06" db="EMBL/GenBank/DDBJ databases">
        <title>The complete genome of Blastobotrys (Arxula) adeninivorans LS3 - a yeast of biotechnological interest.</title>
        <authorList>
            <person name="Kunze G."/>
            <person name="Gaillardin C."/>
            <person name="Czernicka M."/>
            <person name="Durrens P."/>
            <person name="Martin T."/>
            <person name="Boer E."/>
            <person name="Gabaldon T."/>
            <person name="Cruz J."/>
            <person name="Talla E."/>
            <person name="Marck C."/>
            <person name="Goffeau A."/>
            <person name="Barbe V."/>
            <person name="Baret P."/>
            <person name="Baronian K."/>
            <person name="Beier S."/>
            <person name="Bleykasten C."/>
            <person name="Bode R."/>
            <person name="Casaregola S."/>
            <person name="Despons L."/>
            <person name="Fairhead C."/>
            <person name="Giersberg M."/>
            <person name="Gierski P."/>
            <person name="Hahnel U."/>
            <person name="Hartmann A."/>
            <person name="Jankowska D."/>
            <person name="Jubin C."/>
            <person name="Jung P."/>
            <person name="Lafontaine I."/>
            <person name="Leh-Louis V."/>
            <person name="Lemaire M."/>
            <person name="Marcet-Houben M."/>
            <person name="Mascher M."/>
            <person name="Morel G."/>
            <person name="Richard G.-F."/>
            <person name="Riechen J."/>
            <person name="Sacerdot C."/>
            <person name="Sarkar A."/>
            <person name="Savel G."/>
            <person name="Schacherer J."/>
            <person name="Sherman D."/>
            <person name="Straub M.-L."/>
            <person name="Stein N."/>
            <person name="Thierry A."/>
            <person name="Trautwein-Schult A."/>
            <person name="Westhof E."/>
            <person name="Worch S."/>
            <person name="Dujon B."/>
            <person name="Souciet J.-L."/>
            <person name="Wincker P."/>
            <person name="Scholz U."/>
            <person name="Neuveglise N."/>
        </authorList>
    </citation>
    <scope>NUCLEOTIDE SEQUENCE</scope>
    <source>
        <strain evidence="11">LS3</strain>
    </source>
</reference>
<dbReference type="Pfam" id="PF04588">
    <property type="entry name" value="HIG_1_N"/>
    <property type="match status" value="1"/>
</dbReference>
<sequence>MASLPSSGGLDEETMGQKLVRKFKQQPLVPLGTLMTCGALYLSARAIKQGDSRMANHMFRWRVGLQAFTVIAIIGGAYMYRQDQINRPSEEELMRQKAKERERLWIQELERIDNEAKERQERAKNIQEAFLKRREEAHAEDAAKRAARGQAPKDVKGE</sequence>
<feature type="transmembrane region" description="Helical" evidence="9">
    <location>
        <begin position="59"/>
        <end position="80"/>
    </location>
</feature>
<dbReference type="PANTHER" id="PTHR12297">
    <property type="entry name" value="HYPOXIA-INDUCBILE GENE 1 HIG1 -RELATED"/>
    <property type="match status" value="1"/>
</dbReference>
<evidence type="ECO:0000256" key="4">
    <source>
        <dbReference type="ARBA" id="ARBA00022989"/>
    </source>
</evidence>
<dbReference type="InterPro" id="IPR050355">
    <property type="entry name" value="RCF1"/>
</dbReference>
<keyword evidence="4 9" id="KW-1133">Transmembrane helix</keyword>
<proteinExistence type="predicted"/>
<feature type="domain" description="HIG1" evidence="10">
    <location>
        <begin position="1"/>
        <end position="91"/>
    </location>
</feature>
<evidence type="ECO:0000256" key="9">
    <source>
        <dbReference type="SAM" id="Phobius"/>
    </source>
</evidence>
<evidence type="ECO:0000256" key="3">
    <source>
        <dbReference type="ARBA" id="ARBA00022692"/>
    </source>
</evidence>
<reference evidence="11" key="1">
    <citation type="submission" date="2014-02" db="EMBL/GenBank/DDBJ databases">
        <authorList>
            <person name="Genoscope - CEA"/>
        </authorList>
    </citation>
    <scope>NUCLEOTIDE SEQUENCE</scope>
    <source>
        <strain evidence="11">LS3</strain>
    </source>
</reference>
<evidence type="ECO:0000256" key="1">
    <source>
        <dbReference type="ARBA" id="ARBA00004325"/>
    </source>
</evidence>
<keyword evidence="3 9" id="KW-0812">Transmembrane</keyword>
<dbReference type="PhylomeDB" id="A0A060T0N5"/>
<evidence type="ECO:0000256" key="2">
    <source>
        <dbReference type="ARBA" id="ARBA00013887"/>
    </source>
</evidence>
<gene>
    <name evidence="11" type="ORF">GNLVRS02_ARAD1C09680g</name>
</gene>
<protein>
    <recommendedName>
        <fullName evidence="2">Respiratory supercomplex factor 1, mitochondrial</fullName>
    </recommendedName>
</protein>
<keyword evidence="6 9" id="KW-0472">Membrane</keyword>
<dbReference type="PROSITE" id="PS51503">
    <property type="entry name" value="HIG1"/>
    <property type="match status" value="1"/>
</dbReference>
<dbReference type="GO" id="GO:0031966">
    <property type="term" value="C:mitochondrial membrane"/>
    <property type="evidence" value="ECO:0007669"/>
    <property type="project" value="UniProtKB-SubCell"/>
</dbReference>
<dbReference type="GO" id="GO:0097250">
    <property type="term" value="P:mitochondrial respirasome assembly"/>
    <property type="evidence" value="ECO:0007669"/>
    <property type="project" value="TreeGrafter"/>
</dbReference>
<keyword evidence="7" id="KW-0175">Coiled coil</keyword>
<accession>A0A060T0N5</accession>
<evidence type="ECO:0000256" key="7">
    <source>
        <dbReference type="SAM" id="Coils"/>
    </source>
</evidence>
<name>A0A060T0N5_BLAAD</name>
<feature type="coiled-coil region" evidence="7">
    <location>
        <begin position="95"/>
        <end position="129"/>
    </location>
</feature>
<dbReference type="AlphaFoldDB" id="A0A060T0N5"/>